<evidence type="ECO:0000256" key="4">
    <source>
        <dbReference type="ARBA" id="ARBA00022723"/>
    </source>
</evidence>
<evidence type="ECO:0000256" key="3">
    <source>
        <dbReference type="ARBA" id="ARBA00022670"/>
    </source>
</evidence>
<dbReference type="InterPro" id="IPR038717">
    <property type="entry name" value="Tc1-like_DDE_dom"/>
</dbReference>
<dbReference type="PROSITE" id="PS51448">
    <property type="entry name" value="P_TREFOIL_2"/>
    <property type="match status" value="1"/>
</dbReference>
<feature type="compositionally biased region" description="Polar residues" evidence="9">
    <location>
        <begin position="137"/>
        <end position="146"/>
    </location>
</feature>
<keyword evidence="14" id="KW-1185">Reference proteome</keyword>
<dbReference type="PANTHER" id="PTHR43270">
    <property type="entry name" value="BETA-ALA-HIS DIPEPTIDASE"/>
    <property type="match status" value="1"/>
</dbReference>
<dbReference type="GO" id="GO:0016805">
    <property type="term" value="F:dipeptidase activity"/>
    <property type="evidence" value="ECO:0007669"/>
    <property type="project" value="TreeGrafter"/>
</dbReference>
<feature type="chain" id="PRO_5042157065" description="Peptidase M20 dimerisation domain-containing protein" evidence="10">
    <location>
        <begin position="25"/>
        <end position="1143"/>
    </location>
</feature>
<dbReference type="Gene3D" id="3.40.630.10">
    <property type="entry name" value="Zn peptidases"/>
    <property type="match status" value="2"/>
</dbReference>
<feature type="domain" description="P-type" evidence="12">
    <location>
        <begin position="304"/>
        <end position="344"/>
    </location>
</feature>
<dbReference type="Gene3D" id="3.30.70.360">
    <property type="match status" value="1"/>
</dbReference>
<evidence type="ECO:0000259" key="11">
    <source>
        <dbReference type="PROSITE" id="PS51034"/>
    </source>
</evidence>
<feature type="domain" description="ZP" evidence="11">
    <location>
        <begin position="346"/>
        <end position="612"/>
    </location>
</feature>
<keyword evidence="2" id="KW-0597">Phosphoprotein</keyword>
<gene>
    <name evidence="13" type="ORF">JOQ06_016290</name>
</gene>
<evidence type="ECO:0000256" key="8">
    <source>
        <dbReference type="PROSITE-ProRule" id="PRU00779"/>
    </source>
</evidence>
<comment type="caution">
    <text evidence="13">The sequence shown here is derived from an EMBL/GenBank/DDBJ whole genome shotgun (WGS) entry which is preliminary data.</text>
</comment>
<evidence type="ECO:0000256" key="2">
    <source>
        <dbReference type="ARBA" id="ARBA00022553"/>
    </source>
</evidence>
<dbReference type="InterPro" id="IPR044913">
    <property type="entry name" value="P_trefoil_dom_sf"/>
</dbReference>
<evidence type="ECO:0000256" key="9">
    <source>
        <dbReference type="SAM" id="MobiDB-lite"/>
    </source>
</evidence>
<feature type="region of interest" description="Disordered" evidence="9">
    <location>
        <begin position="124"/>
        <end position="148"/>
    </location>
</feature>
<dbReference type="GO" id="GO:0008237">
    <property type="term" value="F:metallopeptidase activity"/>
    <property type="evidence" value="ECO:0007669"/>
    <property type="project" value="UniProtKB-KW"/>
</dbReference>
<dbReference type="Proteomes" id="UP001219934">
    <property type="component" value="Unassembled WGS sequence"/>
</dbReference>
<dbReference type="Pfam" id="PF07687">
    <property type="entry name" value="M20_dimer"/>
    <property type="match status" value="1"/>
</dbReference>
<dbReference type="Pfam" id="PF01546">
    <property type="entry name" value="Peptidase_M20"/>
    <property type="match status" value="2"/>
</dbReference>
<dbReference type="Pfam" id="PF00088">
    <property type="entry name" value="Trefoil"/>
    <property type="match status" value="1"/>
</dbReference>
<keyword evidence="5" id="KW-0378">Hydrolase</keyword>
<keyword evidence="3" id="KW-0645">Protease</keyword>
<feature type="signal peptide" evidence="10">
    <location>
        <begin position="1"/>
        <end position="24"/>
    </location>
</feature>
<dbReference type="SUPFAM" id="SSF57492">
    <property type="entry name" value="Trefoil"/>
    <property type="match status" value="1"/>
</dbReference>
<evidence type="ECO:0000259" key="12">
    <source>
        <dbReference type="PROSITE" id="PS51448"/>
    </source>
</evidence>
<dbReference type="InterPro" id="IPR002933">
    <property type="entry name" value="Peptidase_M20"/>
</dbReference>
<dbReference type="InterPro" id="IPR055355">
    <property type="entry name" value="ZP-C"/>
</dbReference>
<dbReference type="Pfam" id="PF00100">
    <property type="entry name" value="Zona_pellucida"/>
    <property type="match status" value="1"/>
</dbReference>
<dbReference type="Gene3D" id="2.60.40.4100">
    <property type="entry name" value="Zona pellucida, ZP-C domain"/>
    <property type="match status" value="1"/>
</dbReference>
<dbReference type="GO" id="GO:0046872">
    <property type="term" value="F:metal ion binding"/>
    <property type="evidence" value="ECO:0007669"/>
    <property type="project" value="UniProtKB-KW"/>
</dbReference>
<evidence type="ECO:0000256" key="6">
    <source>
        <dbReference type="ARBA" id="ARBA00023049"/>
    </source>
</evidence>
<evidence type="ECO:0008006" key="15">
    <source>
        <dbReference type="Google" id="ProtNLM"/>
    </source>
</evidence>
<keyword evidence="7 8" id="KW-1015">Disulfide bond</keyword>
<dbReference type="SUPFAM" id="SSF53187">
    <property type="entry name" value="Zn-dependent exopeptidases"/>
    <property type="match status" value="2"/>
</dbReference>
<dbReference type="Pfam" id="PF13358">
    <property type="entry name" value="DDE_3"/>
    <property type="match status" value="1"/>
</dbReference>
<dbReference type="EMBL" id="JAPTMU010000018">
    <property type="protein sequence ID" value="KAJ4928498.1"/>
    <property type="molecule type" value="Genomic_DNA"/>
</dbReference>
<keyword evidence="4" id="KW-0479">Metal-binding</keyword>
<sequence>MAGIKVDLLVLVLSGTLLLGPVRGWKPITSDQLNHFYETGQWGEPEPSVTSTDDHIDFDEVIPEDEFPELGPSTGRNPMSAHHGFEEDVEYSHPQNWASAPNSEFQVEFDDDAPEINMARGSERELQTGFEDAPPRNSASGTNSGFQVDFDDADAPEKNMARGIDQDFQTGFVNALPRSWTSSTCPTSSGLSVTCSEAGFKIVPMGSLSDVKVMGSKELMSVMDAPGFCGYKVNAFQKTLTVPFTGCNTDGYSLQLLYADDFGSTQVTTAFCDEVPHHGLFPRTIGLDKPRRVSIPTEAPTQATNCAVVSGERVTCGTSEMSSADCEKTGCCVDYSTSACYHPLDECTGDQHFVFAIRFDSASIPLDPKKLVIPGTTCKPVIVNDKVAIFKFKVTECGARAYEVAGTKIYLAEVQTIVKALNLKYGIITRTDPLRFMVECRYGQLGSHPESLANVSYMVKTPSSSLPSSVMSDGLPSSVMSAVQLRIAADQTYSNYLEAAKLPLRLLLGKPVYLELRLLSPKPNAVIIVNYCIAYPRSAKNALVLIYEGCTNPYDPNLAILKVGDLPTNRRFMVQAFQFMDQATNQYLNEELLSLAKMAHLSALFKYVDEHQDLYVERLADWVAVQSVSAWPEKRGEIKKMMEMAAKDIERLGGTVEMVDIGKQKLPSGEEIPLPPIVLGHLGSDPAKKTVCIYGHLDVQPANIDDGWDTEPFTLVEKDGKLFGRGSTDDKGPVLAWFNCIEAHQKLNQHDNDPKHTARATKEWLRKKHVKVLEWPSQSPDLNPIENLWRELKVCVAQRQPQNITALEEICMEEWAKIPATELPINIKFCFEGMEESGSEGLDELVFARKDTFLKDVDYVCISDNYWLGKTKPCITYGLRGICYFSIEVQCGDKDLHSGVFGGSVHEAMTDLIALMGSLLDNKGKILVPGMNDDVAPLLDEEKKLYEKIEFDLDEYCKDVGVGQLLHDTKEKILMHRWRYPSLSLHGIEGAFSEAGAKTVIPRKVIGKFSIRLVPDMDPKVVEKQVIDHLQKKFAELGSPNKLNVYMGHGAKAWVSDFNHPHYMAGRKAMKTVFGVEPDLTREGGSIPVTLTFQEATGRNVMLLPLGSSDDGAHSQNEKLNRVNYIQGTKMLGAYFHEVSQLE</sequence>
<comment type="similarity">
    <text evidence="1">Belongs to the peptidase M20A family.</text>
</comment>
<dbReference type="PANTHER" id="PTHR43270:SF11">
    <property type="entry name" value="CYTOSOLIC NON-SPECIFIC DIPEPTIDASE"/>
    <property type="match status" value="1"/>
</dbReference>
<feature type="disulfide bond" evidence="8">
    <location>
        <begin position="306"/>
        <end position="332"/>
    </location>
</feature>
<evidence type="ECO:0000313" key="14">
    <source>
        <dbReference type="Proteomes" id="UP001219934"/>
    </source>
</evidence>
<evidence type="ECO:0000256" key="5">
    <source>
        <dbReference type="ARBA" id="ARBA00022801"/>
    </source>
</evidence>
<keyword evidence="6" id="KW-0482">Metalloprotease</keyword>
<dbReference type="GO" id="GO:0006508">
    <property type="term" value="P:proteolysis"/>
    <property type="evidence" value="ECO:0007669"/>
    <property type="project" value="UniProtKB-KW"/>
</dbReference>
<dbReference type="InterPro" id="IPR051458">
    <property type="entry name" value="Cyt/Met_Dipeptidase"/>
</dbReference>
<protein>
    <recommendedName>
        <fullName evidence="15">Peptidase M20 dimerisation domain-containing protein</fullName>
    </recommendedName>
</protein>
<dbReference type="InterPro" id="IPR042235">
    <property type="entry name" value="ZP-C_dom"/>
</dbReference>
<dbReference type="PROSITE" id="PS51034">
    <property type="entry name" value="ZP_2"/>
    <property type="match status" value="1"/>
</dbReference>
<dbReference type="CDD" id="cd00111">
    <property type="entry name" value="Trefoil"/>
    <property type="match status" value="1"/>
</dbReference>
<keyword evidence="10" id="KW-0732">Signal</keyword>
<feature type="disulfide bond" evidence="8">
    <location>
        <begin position="316"/>
        <end position="331"/>
    </location>
</feature>
<dbReference type="SMART" id="SM00241">
    <property type="entry name" value="ZP"/>
    <property type="match status" value="1"/>
</dbReference>
<dbReference type="Gene3D" id="4.10.110.10">
    <property type="entry name" value="Spasmolytic Protein, domain 1"/>
    <property type="match status" value="1"/>
</dbReference>
<accession>A0AAD6FCD3</accession>
<proteinExistence type="inferred from homology"/>
<evidence type="ECO:0000313" key="13">
    <source>
        <dbReference type="EMBL" id="KAJ4928498.1"/>
    </source>
</evidence>
<evidence type="ECO:0000256" key="1">
    <source>
        <dbReference type="ARBA" id="ARBA00006247"/>
    </source>
</evidence>
<dbReference type="InterPro" id="IPR000519">
    <property type="entry name" value="P_trefoil_dom"/>
</dbReference>
<evidence type="ECO:0000256" key="7">
    <source>
        <dbReference type="ARBA" id="ARBA00023157"/>
    </source>
</evidence>
<dbReference type="InterPro" id="IPR011650">
    <property type="entry name" value="Peptidase_M20_dimer"/>
</dbReference>
<dbReference type="AlphaFoldDB" id="A0AAD6FCD3"/>
<dbReference type="CDD" id="cd05676">
    <property type="entry name" value="M20_dipept_like_CNDP"/>
    <property type="match status" value="1"/>
</dbReference>
<dbReference type="InterPro" id="IPR001507">
    <property type="entry name" value="ZP_dom"/>
</dbReference>
<evidence type="ECO:0000256" key="10">
    <source>
        <dbReference type="SAM" id="SignalP"/>
    </source>
</evidence>
<reference evidence="13" key="1">
    <citation type="submission" date="2022-11" db="EMBL/GenBank/DDBJ databases">
        <title>Chromosome-level genome of Pogonophryne albipinna.</title>
        <authorList>
            <person name="Jo E."/>
        </authorList>
    </citation>
    <scope>NUCLEOTIDE SEQUENCE</scope>
    <source>
        <strain evidence="13">SGF0006</strain>
        <tissue evidence="13">Muscle</tissue>
    </source>
</reference>
<dbReference type="FunFam" id="3.30.70.360:FF:000008">
    <property type="entry name" value="Cytosolic non-specific dipeptidase"/>
    <property type="match status" value="1"/>
</dbReference>
<name>A0AAD6FCD3_9TELE</name>
<dbReference type="Gene3D" id="2.60.40.3210">
    <property type="entry name" value="Zona pellucida, ZP-N domain"/>
    <property type="match status" value="1"/>
</dbReference>
<organism evidence="13 14">
    <name type="scientific">Pogonophryne albipinna</name>
    <dbReference type="NCBI Taxonomy" id="1090488"/>
    <lineage>
        <taxon>Eukaryota</taxon>
        <taxon>Metazoa</taxon>
        <taxon>Chordata</taxon>
        <taxon>Craniata</taxon>
        <taxon>Vertebrata</taxon>
        <taxon>Euteleostomi</taxon>
        <taxon>Actinopterygii</taxon>
        <taxon>Neopterygii</taxon>
        <taxon>Teleostei</taxon>
        <taxon>Neoteleostei</taxon>
        <taxon>Acanthomorphata</taxon>
        <taxon>Eupercaria</taxon>
        <taxon>Perciformes</taxon>
        <taxon>Notothenioidei</taxon>
        <taxon>Pogonophryne</taxon>
    </lineage>
</organism>
<dbReference type="GO" id="GO:0005829">
    <property type="term" value="C:cytosol"/>
    <property type="evidence" value="ECO:0007669"/>
    <property type="project" value="TreeGrafter"/>
</dbReference>
<comment type="caution">
    <text evidence="8">Lacks conserved residue(s) required for the propagation of feature annotation.</text>
</comment>